<feature type="transmembrane region" description="Helical" evidence="1">
    <location>
        <begin position="33"/>
        <end position="53"/>
    </location>
</feature>
<comment type="caution">
    <text evidence="2">The sequence shown here is derived from an EMBL/GenBank/DDBJ whole genome shotgun (WGS) entry which is preliminary data.</text>
</comment>
<evidence type="ECO:0000256" key="1">
    <source>
        <dbReference type="SAM" id="Phobius"/>
    </source>
</evidence>
<name>A0A1Y1W2B2_9FUNG</name>
<keyword evidence="3" id="KW-1185">Reference proteome</keyword>
<organism evidence="2 3">
    <name type="scientific">Linderina pennispora</name>
    <dbReference type="NCBI Taxonomy" id="61395"/>
    <lineage>
        <taxon>Eukaryota</taxon>
        <taxon>Fungi</taxon>
        <taxon>Fungi incertae sedis</taxon>
        <taxon>Zoopagomycota</taxon>
        <taxon>Kickxellomycotina</taxon>
        <taxon>Kickxellomycetes</taxon>
        <taxon>Kickxellales</taxon>
        <taxon>Kickxellaceae</taxon>
        <taxon>Linderina</taxon>
    </lineage>
</organism>
<dbReference type="RefSeq" id="XP_040741283.1">
    <property type="nucleotide sequence ID" value="XM_040888205.1"/>
</dbReference>
<dbReference type="AlphaFoldDB" id="A0A1Y1W2B2"/>
<evidence type="ECO:0000313" key="3">
    <source>
        <dbReference type="Proteomes" id="UP000193922"/>
    </source>
</evidence>
<accession>A0A1Y1W2B2</accession>
<protein>
    <submittedName>
        <fullName evidence="2">Uncharacterized protein</fullName>
    </submittedName>
</protein>
<dbReference type="EMBL" id="MCFD01000012">
    <property type="protein sequence ID" value="ORX67396.1"/>
    <property type="molecule type" value="Genomic_DNA"/>
</dbReference>
<keyword evidence="1" id="KW-0812">Transmembrane</keyword>
<reference evidence="2 3" key="1">
    <citation type="submission" date="2016-07" db="EMBL/GenBank/DDBJ databases">
        <title>Pervasive Adenine N6-methylation of Active Genes in Fungi.</title>
        <authorList>
            <consortium name="DOE Joint Genome Institute"/>
            <person name="Mondo S.J."/>
            <person name="Dannebaum R.O."/>
            <person name="Kuo R.C."/>
            <person name="Labutti K."/>
            <person name="Haridas S."/>
            <person name="Kuo A."/>
            <person name="Salamov A."/>
            <person name="Ahrendt S.R."/>
            <person name="Lipzen A."/>
            <person name="Sullivan W."/>
            <person name="Andreopoulos W.B."/>
            <person name="Clum A."/>
            <person name="Lindquist E."/>
            <person name="Daum C."/>
            <person name="Ramamoorthy G.K."/>
            <person name="Gryganskyi A."/>
            <person name="Culley D."/>
            <person name="Magnuson J.K."/>
            <person name="James T.Y."/>
            <person name="O'Malley M.A."/>
            <person name="Stajich J.E."/>
            <person name="Spatafora J.W."/>
            <person name="Visel A."/>
            <person name="Grigoriev I.V."/>
        </authorList>
    </citation>
    <scope>NUCLEOTIDE SEQUENCE [LARGE SCALE GENOMIC DNA]</scope>
    <source>
        <strain evidence="2 3">ATCC 12442</strain>
    </source>
</reference>
<proteinExistence type="predicted"/>
<evidence type="ECO:0000313" key="2">
    <source>
        <dbReference type="EMBL" id="ORX67396.1"/>
    </source>
</evidence>
<dbReference type="GeneID" id="63804853"/>
<keyword evidence="1" id="KW-0472">Membrane</keyword>
<keyword evidence="1" id="KW-1133">Transmembrane helix</keyword>
<sequence>MKLTQFAHFWADTSLLEDSFTTQTQRRYTHIDISCIALLIPFLALPLLTALYFPPYGLVQQHIGGSMHAVSRVRYT</sequence>
<gene>
    <name evidence="2" type="ORF">DL89DRAFT_269225</name>
</gene>
<dbReference type="Proteomes" id="UP000193922">
    <property type="component" value="Unassembled WGS sequence"/>
</dbReference>